<dbReference type="GeneID" id="104746425"/>
<evidence type="ECO:0000259" key="1">
    <source>
        <dbReference type="PROSITE" id="PS50846"/>
    </source>
</evidence>
<dbReference type="RefSeq" id="XP_019092126.1">
    <property type="nucleotide sequence ID" value="XM_019236581.1"/>
</dbReference>
<dbReference type="InterPro" id="IPR006121">
    <property type="entry name" value="HMA_dom"/>
</dbReference>
<evidence type="ECO:0000313" key="2">
    <source>
        <dbReference type="Proteomes" id="UP000694864"/>
    </source>
</evidence>
<gene>
    <name evidence="3" type="primary">LOC104746425</name>
</gene>
<dbReference type="Gene3D" id="3.30.70.100">
    <property type="match status" value="1"/>
</dbReference>
<dbReference type="PANTHER" id="PTHR46932">
    <property type="entry name" value="HEAVY METAL-ASSOCIATED ISOPRENYLATED PLANT PROTEIN 47"/>
    <property type="match status" value="1"/>
</dbReference>
<sequence>MKQKMRIKLSENSDKCRKKAMKAAVVAKGVTSVAVEGEFDDKLVVVGNDVDAARLVIELRKKACFATLETLEEVKPEKKKPQVDEKSVTPNCCIAQCPVVHNEQPRSEIYRVVYDSYGPTTGCRII</sequence>
<evidence type="ECO:0000313" key="3">
    <source>
        <dbReference type="RefSeq" id="XP_019092126.1"/>
    </source>
</evidence>
<reference evidence="3" key="2">
    <citation type="submission" date="2025-08" db="UniProtKB">
        <authorList>
            <consortium name="RefSeq"/>
        </authorList>
    </citation>
    <scope>IDENTIFICATION</scope>
    <source>
        <tissue evidence="3">Leaf</tissue>
    </source>
</reference>
<organism evidence="2 3">
    <name type="scientific">Camelina sativa</name>
    <name type="common">False flax</name>
    <name type="synonym">Myagrum sativum</name>
    <dbReference type="NCBI Taxonomy" id="90675"/>
    <lineage>
        <taxon>Eukaryota</taxon>
        <taxon>Viridiplantae</taxon>
        <taxon>Streptophyta</taxon>
        <taxon>Embryophyta</taxon>
        <taxon>Tracheophyta</taxon>
        <taxon>Spermatophyta</taxon>
        <taxon>Magnoliopsida</taxon>
        <taxon>eudicotyledons</taxon>
        <taxon>Gunneridae</taxon>
        <taxon>Pentapetalae</taxon>
        <taxon>rosids</taxon>
        <taxon>malvids</taxon>
        <taxon>Brassicales</taxon>
        <taxon>Brassicaceae</taxon>
        <taxon>Camelineae</taxon>
        <taxon>Camelina</taxon>
    </lineage>
</organism>
<dbReference type="Proteomes" id="UP000694864">
    <property type="component" value="Chromosome 15"/>
</dbReference>
<dbReference type="PANTHER" id="PTHR46932:SF12">
    <property type="entry name" value="HEAVY METAL-ASSOCIATED ISOPRENYLATED PLANT PROTEIN 47"/>
    <property type="match status" value="1"/>
</dbReference>
<dbReference type="PROSITE" id="PS50846">
    <property type="entry name" value="HMA_2"/>
    <property type="match status" value="1"/>
</dbReference>
<proteinExistence type="predicted"/>
<keyword evidence="2" id="KW-1185">Reference proteome</keyword>
<reference evidence="2" key="1">
    <citation type="journal article" date="2014" name="Nat. Commun.">
        <title>The emerging biofuel crop Camelina sativa retains a highly undifferentiated hexaploid genome structure.</title>
        <authorList>
            <person name="Kagale S."/>
            <person name="Koh C."/>
            <person name="Nixon J."/>
            <person name="Bollina V."/>
            <person name="Clarke W.E."/>
            <person name="Tuteja R."/>
            <person name="Spillane C."/>
            <person name="Robinson S.J."/>
            <person name="Links M.G."/>
            <person name="Clarke C."/>
            <person name="Higgins E.E."/>
            <person name="Huebert T."/>
            <person name="Sharpe A.G."/>
            <person name="Parkin I.A."/>
        </authorList>
    </citation>
    <scope>NUCLEOTIDE SEQUENCE [LARGE SCALE GENOMIC DNA]</scope>
    <source>
        <strain evidence="2">cv. DH55</strain>
    </source>
</reference>
<dbReference type="InterPro" id="IPR042885">
    <property type="entry name" value="HIPP47/16"/>
</dbReference>
<accession>A0ABM1QZD8</accession>
<protein>
    <submittedName>
        <fullName evidence="3">Uncharacterized protein LOC104746425</fullName>
    </submittedName>
</protein>
<name>A0ABM1QZD8_CAMSA</name>
<feature type="domain" description="HMA" evidence="1">
    <location>
        <begin position="2"/>
        <end position="71"/>
    </location>
</feature>